<accession>A0ABD0XIJ7</accession>
<evidence type="ECO:0000256" key="1">
    <source>
        <dbReference type="SAM" id="MobiDB-lite"/>
    </source>
</evidence>
<feature type="region of interest" description="Disordered" evidence="1">
    <location>
        <begin position="123"/>
        <end position="147"/>
    </location>
</feature>
<gene>
    <name evidence="4" type="ORF">UPYG_G00111390</name>
</gene>
<feature type="region of interest" description="Disordered" evidence="1">
    <location>
        <begin position="167"/>
        <end position="196"/>
    </location>
</feature>
<feature type="region of interest" description="Disordered" evidence="1">
    <location>
        <begin position="209"/>
        <end position="267"/>
    </location>
</feature>
<organism evidence="4 5">
    <name type="scientific">Umbra pygmaea</name>
    <name type="common">Eastern mudminnow</name>
    <dbReference type="NCBI Taxonomy" id="75934"/>
    <lineage>
        <taxon>Eukaryota</taxon>
        <taxon>Metazoa</taxon>
        <taxon>Chordata</taxon>
        <taxon>Craniata</taxon>
        <taxon>Vertebrata</taxon>
        <taxon>Euteleostomi</taxon>
        <taxon>Actinopterygii</taxon>
        <taxon>Neopterygii</taxon>
        <taxon>Teleostei</taxon>
        <taxon>Protacanthopterygii</taxon>
        <taxon>Esociformes</taxon>
        <taxon>Umbridae</taxon>
        <taxon>Umbra</taxon>
    </lineage>
</organism>
<protein>
    <submittedName>
        <fullName evidence="4">Uncharacterized protein</fullName>
    </submittedName>
</protein>
<feature type="chain" id="PRO_5044860932" evidence="3">
    <location>
        <begin position="23"/>
        <end position="478"/>
    </location>
</feature>
<feature type="compositionally biased region" description="Polar residues" evidence="1">
    <location>
        <begin position="181"/>
        <end position="196"/>
    </location>
</feature>
<keyword evidence="2" id="KW-0472">Membrane</keyword>
<evidence type="ECO:0000256" key="3">
    <source>
        <dbReference type="SAM" id="SignalP"/>
    </source>
</evidence>
<keyword evidence="2" id="KW-1133">Transmembrane helix</keyword>
<keyword evidence="5" id="KW-1185">Reference proteome</keyword>
<name>A0ABD0XIJ7_UMBPY</name>
<feature type="transmembrane region" description="Helical" evidence="2">
    <location>
        <begin position="338"/>
        <end position="359"/>
    </location>
</feature>
<feature type="signal peptide" evidence="3">
    <location>
        <begin position="1"/>
        <end position="22"/>
    </location>
</feature>
<dbReference type="Proteomes" id="UP001557470">
    <property type="component" value="Unassembled WGS sequence"/>
</dbReference>
<keyword evidence="3" id="KW-0732">Signal</keyword>
<evidence type="ECO:0000256" key="2">
    <source>
        <dbReference type="SAM" id="Phobius"/>
    </source>
</evidence>
<evidence type="ECO:0000313" key="5">
    <source>
        <dbReference type="Proteomes" id="UP001557470"/>
    </source>
</evidence>
<keyword evidence="2" id="KW-0812">Transmembrane</keyword>
<dbReference type="AlphaFoldDB" id="A0ABD0XIJ7"/>
<feature type="compositionally biased region" description="Polar residues" evidence="1">
    <location>
        <begin position="249"/>
        <end position="258"/>
    </location>
</feature>
<sequence>MRVTLISLVLCLHHLFIENLIADLRFSSTIPDNLNPPVSTTETHPESSRGIYSTQEETIASMAQVGDATEKLHLLKTETSPYAITANQKIIGHATVSGSRTETESHSTLPYNRHTYYWPTTNRLNSLPREEKTASHESGSTETARELNRTRFTKTWIADMSNNPRFANTIFDGSQKDQHTATHNGQESSSLTTASGDYNGAQNYLFTSTYSSRLTGPKRSKQRRDSSATSTTISPNYAVTLPGAYEPMSETNIDTNSKTQRDDTSHSVVNQGTTIASTNQTDNSRTLQTGWANGLNNSTEWTVRGNNNLSRMDCPECGEVDESPPLLFHGSTRLVCFLILWALAVTASVFLGLTVFMWVRYSVQEEKERSRGRGERLSGLNLENLWVDQTTSVDERVEFWYANGTTLGHNQGGRERERERRDDKVKKGLGKEKLNGRDCENLWIQPKVTLEEITDFWYANGRTIAEDATDQKLLETCV</sequence>
<dbReference type="EMBL" id="JAGEUA010000003">
    <property type="protein sequence ID" value="KAL0993670.1"/>
    <property type="molecule type" value="Genomic_DNA"/>
</dbReference>
<proteinExistence type="predicted"/>
<reference evidence="4 5" key="1">
    <citation type="submission" date="2024-06" db="EMBL/GenBank/DDBJ databases">
        <authorList>
            <person name="Pan Q."/>
            <person name="Wen M."/>
            <person name="Jouanno E."/>
            <person name="Zahm M."/>
            <person name="Klopp C."/>
            <person name="Cabau C."/>
            <person name="Louis A."/>
            <person name="Berthelot C."/>
            <person name="Parey E."/>
            <person name="Roest Crollius H."/>
            <person name="Montfort J."/>
            <person name="Robinson-Rechavi M."/>
            <person name="Bouchez O."/>
            <person name="Lampietro C."/>
            <person name="Lopez Roques C."/>
            <person name="Donnadieu C."/>
            <person name="Postlethwait J."/>
            <person name="Bobe J."/>
            <person name="Verreycken H."/>
            <person name="Guiguen Y."/>
        </authorList>
    </citation>
    <scope>NUCLEOTIDE SEQUENCE [LARGE SCALE GENOMIC DNA]</scope>
    <source>
        <strain evidence="4">Up_M1</strain>
        <tissue evidence="4">Testis</tissue>
    </source>
</reference>
<feature type="compositionally biased region" description="Polar residues" evidence="1">
    <location>
        <begin position="227"/>
        <end position="237"/>
    </location>
</feature>
<comment type="caution">
    <text evidence="4">The sequence shown here is derived from an EMBL/GenBank/DDBJ whole genome shotgun (WGS) entry which is preliminary data.</text>
</comment>
<evidence type="ECO:0000313" key="4">
    <source>
        <dbReference type="EMBL" id="KAL0993670.1"/>
    </source>
</evidence>